<dbReference type="Gene3D" id="2.60.40.1170">
    <property type="entry name" value="Mu homology domain, subdomain B"/>
    <property type="match status" value="1"/>
</dbReference>
<protein>
    <submittedName>
        <fullName evidence="4">Putative repeat protein (TIGR01451 family)</fullName>
    </submittedName>
</protein>
<dbReference type="Pfam" id="PF19081">
    <property type="entry name" value="Ig_7"/>
    <property type="match status" value="1"/>
</dbReference>
<reference evidence="4 5" key="1">
    <citation type="submission" date="2020-08" db="EMBL/GenBank/DDBJ databases">
        <title>Genomic Encyclopedia of Type Strains, Phase IV (KMG-IV): sequencing the most valuable type-strain genomes for metagenomic binning, comparative biology and taxonomic classification.</title>
        <authorList>
            <person name="Goeker M."/>
        </authorList>
    </citation>
    <scope>NUCLEOTIDE SEQUENCE [LARGE SCALE GENOMIC DNA]</scope>
    <source>
        <strain evidence="4 5">DSM 17976</strain>
    </source>
</reference>
<dbReference type="Proteomes" id="UP000541352">
    <property type="component" value="Unassembled WGS sequence"/>
</dbReference>
<evidence type="ECO:0000259" key="3">
    <source>
        <dbReference type="Pfam" id="PF19081"/>
    </source>
</evidence>
<keyword evidence="5" id="KW-1185">Reference proteome</keyword>
<dbReference type="Gene3D" id="2.130.10.10">
    <property type="entry name" value="YVTN repeat-like/Quinoprotein amine dehydrogenase"/>
    <property type="match status" value="1"/>
</dbReference>
<feature type="domain" description="Ig-like" evidence="3">
    <location>
        <begin position="613"/>
        <end position="699"/>
    </location>
</feature>
<dbReference type="InterPro" id="IPR001434">
    <property type="entry name" value="OmcB-like_DUF11"/>
</dbReference>
<dbReference type="InterPro" id="IPR047589">
    <property type="entry name" value="DUF11_rpt"/>
</dbReference>
<organism evidence="4 5">
    <name type="scientific">Runella defluvii</name>
    <dbReference type="NCBI Taxonomy" id="370973"/>
    <lineage>
        <taxon>Bacteria</taxon>
        <taxon>Pseudomonadati</taxon>
        <taxon>Bacteroidota</taxon>
        <taxon>Cytophagia</taxon>
        <taxon>Cytophagales</taxon>
        <taxon>Spirosomataceae</taxon>
        <taxon>Runella</taxon>
    </lineage>
</organism>
<dbReference type="NCBIfam" id="TIGR01451">
    <property type="entry name" value="B_ant_repeat"/>
    <property type="match status" value="1"/>
</dbReference>
<evidence type="ECO:0000256" key="1">
    <source>
        <dbReference type="SAM" id="SignalP"/>
    </source>
</evidence>
<dbReference type="PANTHER" id="PTHR34819:SF3">
    <property type="entry name" value="CELL SURFACE PROTEIN"/>
    <property type="match status" value="1"/>
</dbReference>
<dbReference type="Pfam" id="PF01345">
    <property type="entry name" value="DUF11"/>
    <property type="match status" value="1"/>
</dbReference>
<gene>
    <name evidence="4" type="ORF">FHS57_003375</name>
</gene>
<sequence length="925" mass="97674">MIILPKVCLRACVGIVVSLAALLMDGNAFAHSANKTKRTSSRVFTCVSPKFNSVTVTSATCKTGGGGNNDATIALVATGADKYGISKGATYTGPTYAAAKNLSSGAADSLNITNASSLWTIRVFNGDNTCFKDTTVVLNCNRCVVPCTNMTILVGEITNAGEKVIIQPLDPNSGTIPCSIPNTGGDGIAIDQVNKIAYIGSPFSSPIKVYSFAQATFFPNVQPSSGTNSFDITLSEDKKYLLRGGTNGRVEKIRIQNGQVVVSRATSFFLDGQNKIWGVAAYGGKVYVTTGYNDLNTAGRSTVQVMDSTLSNPVRLRTRNDGKIYVGITVDKDGTLWTTVDGYGNGDAVEHLTAEGALIKSYPITSSNQQSRRRPFDIDFGPDGNLYVATFYGDCVSKLTLDSPANPDFGKFSTYLGFESGVLSKNLAFVCGDVICPCDQPTVAVKATDPTCESAGKLELTAVTKGNKFGISKGTTYAGPSYANATTLPNTFPLTLVSNINTTADSTWTVRVFNQESGCYKDTTVTIKGVRAKSLISMLGTPTCSDDALTYSFTFSVTNKLGTVKVNKGTLTGNNPYTVTGIPSGEDVVITDSSSAICKSDTTVTGLNCNCNPSLPKVITSSFTICIGDSLPTLQAAIVGLATVEWFSQSVGGDILATGLTYKPTGIVTGTTTYYAQARSTDPACPVAISTSRTPATINADTCTIDLALKKFIDKKIAQIGDTLTYTIKVWNESSKGATGVVVTDSMTTAVAFVSGSFAASRGSAVISGNVIQWTIGELAANGDTVTLTYKIKAIQEGIHFNTAEICTANEQDVDSTPCNNTEGEDDIDRECFTVPFKLCPTEKIEASVPPNYTSVQWYKDGGTTPIATGNSILLSDVGVYTFTATNQTCPAEGCCPIIIEEGLNCCPIELCLPFTIKQSKKVRK</sequence>
<dbReference type="PANTHER" id="PTHR34819">
    <property type="entry name" value="LARGE CYSTEINE-RICH PERIPLASMIC PROTEIN OMCB"/>
    <property type="match status" value="1"/>
</dbReference>
<proteinExistence type="predicted"/>
<dbReference type="InterPro" id="IPR044023">
    <property type="entry name" value="Ig_7"/>
</dbReference>
<dbReference type="InterPro" id="IPR051172">
    <property type="entry name" value="Chlamydia_OmcB"/>
</dbReference>
<evidence type="ECO:0000259" key="2">
    <source>
        <dbReference type="Pfam" id="PF01345"/>
    </source>
</evidence>
<comment type="caution">
    <text evidence="4">The sequence shown here is derived from an EMBL/GenBank/DDBJ whole genome shotgun (WGS) entry which is preliminary data.</text>
</comment>
<keyword evidence="1" id="KW-0732">Signal</keyword>
<feature type="domain" description="DUF11" evidence="2">
    <location>
        <begin position="706"/>
        <end position="823"/>
    </location>
</feature>
<feature type="signal peptide" evidence="1">
    <location>
        <begin position="1"/>
        <end position="30"/>
    </location>
</feature>
<dbReference type="RefSeq" id="WP_183975561.1">
    <property type="nucleotide sequence ID" value="NZ_JACIBY010000006.1"/>
</dbReference>
<dbReference type="EMBL" id="JACIBY010000006">
    <property type="protein sequence ID" value="MBB3839369.1"/>
    <property type="molecule type" value="Genomic_DNA"/>
</dbReference>
<name>A0A7W6ER61_9BACT</name>
<accession>A0A7W6ER61</accession>
<feature type="chain" id="PRO_5030881940" evidence="1">
    <location>
        <begin position="31"/>
        <end position="925"/>
    </location>
</feature>
<dbReference type="SUPFAM" id="SSF63825">
    <property type="entry name" value="YWTD domain"/>
    <property type="match status" value="1"/>
</dbReference>
<evidence type="ECO:0000313" key="5">
    <source>
        <dbReference type="Proteomes" id="UP000541352"/>
    </source>
</evidence>
<evidence type="ECO:0000313" key="4">
    <source>
        <dbReference type="EMBL" id="MBB3839369.1"/>
    </source>
</evidence>
<dbReference type="InterPro" id="IPR015943">
    <property type="entry name" value="WD40/YVTN_repeat-like_dom_sf"/>
</dbReference>
<dbReference type="AlphaFoldDB" id="A0A7W6ER61"/>